<organism evidence="1 2">
    <name type="scientific">Thelephora ganbajun</name>
    <name type="common">Ganba fungus</name>
    <dbReference type="NCBI Taxonomy" id="370292"/>
    <lineage>
        <taxon>Eukaryota</taxon>
        <taxon>Fungi</taxon>
        <taxon>Dikarya</taxon>
        <taxon>Basidiomycota</taxon>
        <taxon>Agaricomycotina</taxon>
        <taxon>Agaricomycetes</taxon>
        <taxon>Thelephorales</taxon>
        <taxon>Thelephoraceae</taxon>
        <taxon>Thelephora</taxon>
    </lineage>
</organism>
<name>A0ACB6ZR11_THEGA</name>
<dbReference type="EMBL" id="MU117971">
    <property type="protein sequence ID" value="KAF9652009.1"/>
    <property type="molecule type" value="Genomic_DNA"/>
</dbReference>
<reference evidence="1" key="2">
    <citation type="journal article" date="2020" name="Nat. Commun.">
        <title>Large-scale genome sequencing of mycorrhizal fungi provides insights into the early evolution of symbiotic traits.</title>
        <authorList>
            <person name="Miyauchi S."/>
            <person name="Kiss E."/>
            <person name="Kuo A."/>
            <person name="Drula E."/>
            <person name="Kohler A."/>
            <person name="Sanchez-Garcia M."/>
            <person name="Morin E."/>
            <person name="Andreopoulos B."/>
            <person name="Barry K.W."/>
            <person name="Bonito G."/>
            <person name="Buee M."/>
            <person name="Carver A."/>
            <person name="Chen C."/>
            <person name="Cichocki N."/>
            <person name="Clum A."/>
            <person name="Culley D."/>
            <person name="Crous P.W."/>
            <person name="Fauchery L."/>
            <person name="Girlanda M."/>
            <person name="Hayes R.D."/>
            <person name="Keri Z."/>
            <person name="LaButti K."/>
            <person name="Lipzen A."/>
            <person name="Lombard V."/>
            <person name="Magnuson J."/>
            <person name="Maillard F."/>
            <person name="Murat C."/>
            <person name="Nolan M."/>
            <person name="Ohm R.A."/>
            <person name="Pangilinan J."/>
            <person name="Pereira M.F."/>
            <person name="Perotto S."/>
            <person name="Peter M."/>
            <person name="Pfister S."/>
            <person name="Riley R."/>
            <person name="Sitrit Y."/>
            <person name="Stielow J.B."/>
            <person name="Szollosi G."/>
            <person name="Zifcakova L."/>
            <person name="Stursova M."/>
            <person name="Spatafora J.W."/>
            <person name="Tedersoo L."/>
            <person name="Vaario L.M."/>
            <person name="Yamada A."/>
            <person name="Yan M."/>
            <person name="Wang P."/>
            <person name="Xu J."/>
            <person name="Bruns T."/>
            <person name="Baldrian P."/>
            <person name="Vilgalys R."/>
            <person name="Dunand C."/>
            <person name="Henrissat B."/>
            <person name="Grigoriev I.V."/>
            <person name="Hibbett D."/>
            <person name="Nagy L.G."/>
            <person name="Martin F.M."/>
        </authorList>
    </citation>
    <scope>NUCLEOTIDE SEQUENCE</scope>
    <source>
        <strain evidence="1">P2</strain>
    </source>
</reference>
<comment type="caution">
    <text evidence="1">The sequence shown here is derived from an EMBL/GenBank/DDBJ whole genome shotgun (WGS) entry which is preliminary data.</text>
</comment>
<gene>
    <name evidence="1" type="ORF">BDM02DRAFT_3109767</name>
</gene>
<proteinExistence type="predicted"/>
<evidence type="ECO:0000313" key="1">
    <source>
        <dbReference type="EMBL" id="KAF9652009.1"/>
    </source>
</evidence>
<protein>
    <submittedName>
        <fullName evidence="1">Uncharacterized protein</fullName>
    </submittedName>
</protein>
<reference evidence="1" key="1">
    <citation type="submission" date="2019-10" db="EMBL/GenBank/DDBJ databases">
        <authorList>
            <consortium name="DOE Joint Genome Institute"/>
            <person name="Kuo A."/>
            <person name="Miyauchi S."/>
            <person name="Kiss E."/>
            <person name="Drula E."/>
            <person name="Kohler A."/>
            <person name="Sanchez-Garcia M."/>
            <person name="Andreopoulos B."/>
            <person name="Barry K.W."/>
            <person name="Bonito G."/>
            <person name="Buee M."/>
            <person name="Carver A."/>
            <person name="Chen C."/>
            <person name="Cichocki N."/>
            <person name="Clum A."/>
            <person name="Culley D."/>
            <person name="Crous P.W."/>
            <person name="Fauchery L."/>
            <person name="Girlanda M."/>
            <person name="Hayes R."/>
            <person name="Keri Z."/>
            <person name="Labutti K."/>
            <person name="Lipzen A."/>
            <person name="Lombard V."/>
            <person name="Magnuson J."/>
            <person name="Maillard F."/>
            <person name="Morin E."/>
            <person name="Murat C."/>
            <person name="Nolan M."/>
            <person name="Ohm R."/>
            <person name="Pangilinan J."/>
            <person name="Pereira M."/>
            <person name="Perotto S."/>
            <person name="Peter M."/>
            <person name="Riley R."/>
            <person name="Sitrit Y."/>
            <person name="Stielow B."/>
            <person name="Szollosi G."/>
            <person name="Zifcakova L."/>
            <person name="Stursova M."/>
            <person name="Spatafora J.W."/>
            <person name="Tedersoo L."/>
            <person name="Vaario L.-M."/>
            <person name="Yamada A."/>
            <person name="Yan M."/>
            <person name="Wang P."/>
            <person name="Xu J."/>
            <person name="Bruns T."/>
            <person name="Baldrian P."/>
            <person name="Vilgalys R."/>
            <person name="Henrissat B."/>
            <person name="Grigoriev I.V."/>
            <person name="Hibbett D."/>
            <person name="Nagy L.G."/>
            <person name="Martin F.M."/>
        </authorList>
    </citation>
    <scope>NUCLEOTIDE SEQUENCE</scope>
    <source>
        <strain evidence="1">P2</strain>
    </source>
</reference>
<accession>A0ACB6ZR11</accession>
<sequence>MSSSLKSSSSSIPSSSSNTSLRKKFTSMFKSKNSSKAQYKPSCNTLLPHSRSCNLYQTRFIVPKHDESDGVDRRFVTAFDSVKTGYIQQPMSRGICL</sequence>
<evidence type="ECO:0000313" key="2">
    <source>
        <dbReference type="Proteomes" id="UP000886501"/>
    </source>
</evidence>
<dbReference type="Proteomes" id="UP000886501">
    <property type="component" value="Unassembled WGS sequence"/>
</dbReference>
<keyword evidence="2" id="KW-1185">Reference proteome</keyword>